<dbReference type="Proteomes" id="UP000799770">
    <property type="component" value="Unassembled WGS sequence"/>
</dbReference>
<evidence type="ECO:0000256" key="1">
    <source>
        <dbReference type="SAM" id="Phobius"/>
    </source>
</evidence>
<sequence length="71" mass="7751">MPPSKYTTLIDPLVHCVLVCNAIALASLLSLPSFIFGSRMLHVFLLVLGAGNAWLCLRWLGRRDDGRRAGG</sequence>
<keyword evidence="1" id="KW-0812">Transmembrane</keyword>
<dbReference type="EMBL" id="ML977349">
    <property type="protein sequence ID" value="KAF2108156.1"/>
    <property type="molecule type" value="Genomic_DNA"/>
</dbReference>
<keyword evidence="3" id="KW-1185">Reference proteome</keyword>
<accession>A0A6A5YLZ8</accession>
<proteinExistence type="predicted"/>
<organism evidence="2 3">
    <name type="scientific">Lophiotrema nucula</name>
    <dbReference type="NCBI Taxonomy" id="690887"/>
    <lineage>
        <taxon>Eukaryota</taxon>
        <taxon>Fungi</taxon>
        <taxon>Dikarya</taxon>
        <taxon>Ascomycota</taxon>
        <taxon>Pezizomycotina</taxon>
        <taxon>Dothideomycetes</taxon>
        <taxon>Pleosporomycetidae</taxon>
        <taxon>Pleosporales</taxon>
        <taxon>Lophiotremataceae</taxon>
        <taxon>Lophiotrema</taxon>
    </lineage>
</organism>
<keyword evidence="1" id="KW-0472">Membrane</keyword>
<evidence type="ECO:0000313" key="3">
    <source>
        <dbReference type="Proteomes" id="UP000799770"/>
    </source>
</evidence>
<feature type="transmembrane region" description="Helical" evidence="1">
    <location>
        <begin position="12"/>
        <end position="35"/>
    </location>
</feature>
<gene>
    <name evidence="2" type="ORF">BDV96DRAFT_587848</name>
</gene>
<name>A0A6A5YLZ8_9PLEO</name>
<protein>
    <submittedName>
        <fullName evidence="2">Uncharacterized protein</fullName>
    </submittedName>
</protein>
<feature type="transmembrane region" description="Helical" evidence="1">
    <location>
        <begin position="41"/>
        <end position="60"/>
    </location>
</feature>
<dbReference type="AlphaFoldDB" id="A0A6A5YLZ8"/>
<evidence type="ECO:0000313" key="2">
    <source>
        <dbReference type="EMBL" id="KAF2108156.1"/>
    </source>
</evidence>
<reference evidence="2" key="1">
    <citation type="journal article" date="2020" name="Stud. Mycol.">
        <title>101 Dothideomycetes genomes: a test case for predicting lifestyles and emergence of pathogens.</title>
        <authorList>
            <person name="Haridas S."/>
            <person name="Albert R."/>
            <person name="Binder M."/>
            <person name="Bloem J."/>
            <person name="Labutti K."/>
            <person name="Salamov A."/>
            <person name="Andreopoulos B."/>
            <person name="Baker S."/>
            <person name="Barry K."/>
            <person name="Bills G."/>
            <person name="Bluhm B."/>
            <person name="Cannon C."/>
            <person name="Castanera R."/>
            <person name="Culley D."/>
            <person name="Daum C."/>
            <person name="Ezra D."/>
            <person name="Gonzalez J."/>
            <person name="Henrissat B."/>
            <person name="Kuo A."/>
            <person name="Liang C."/>
            <person name="Lipzen A."/>
            <person name="Lutzoni F."/>
            <person name="Magnuson J."/>
            <person name="Mondo S."/>
            <person name="Nolan M."/>
            <person name="Ohm R."/>
            <person name="Pangilinan J."/>
            <person name="Park H.-J."/>
            <person name="Ramirez L."/>
            <person name="Alfaro M."/>
            <person name="Sun H."/>
            <person name="Tritt A."/>
            <person name="Yoshinaga Y."/>
            <person name="Zwiers L.-H."/>
            <person name="Turgeon B."/>
            <person name="Goodwin S."/>
            <person name="Spatafora J."/>
            <person name="Crous P."/>
            <person name="Grigoriev I."/>
        </authorList>
    </citation>
    <scope>NUCLEOTIDE SEQUENCE</scope>
    <source>
        <strain evidence="2">CBS 627.86</strain>
    </source>
</reference>
<keyword evidence="1" id="KW-1133">Transmembrane helix</keyword>